<proteinExistence type="predicted"/>
<dbReference type="EMBL" id="JAUTXT010000010">
    <property type="protein sequence ID" value="KAK3676485.1"/>
    <property type="molecule type" value="Genomic_DNA"/>
</dbReference>
<sequence length="714" mass="76602">MKLILPWVAIGLTVLPGSDAFWRINCEIIQTGRVDPLVNPGTVAAHAHTITGGSNIGVNSTPADMVNSECTSCEVTADKSAYWTPLLYYWYPNGSFFQVPHSGAVVYYLGRGPNVNNTVPFPPGFKILSGNKALRSYDTQSLTYGNAQYPGRPIADRVSFACLVAFGLKLPPNQPYMYNATQCVNGLRAQIGFQSCWNGIDLYKTDNSHVAYQSGIDNGVCPPSHPVQLPIIFVETNYAVGQVPNATDDNRFVFSQGDPTGYGFHGDFINGWDPVVQTNAVNNCLYNGAPDGVIQECPYLNEVDTTGAAANCPERRQQVRENVTGMLDHLPGCVQVTYGPGSATAAQMECNASVPIPYITPTPMGTPLPTATPVIGQQYGLPTFQYLGCYNDTGPGGGYRTLSSLAYSNYSFMTIEFCQQYCTSKGYQYAGLEYAQECHCDNNLNPTAQLTTAVTMNECTWTCGGTLTQGGTQEFCGGLSYMSVYNNTNSSFVGFGDNSNTAGNTQPYVPAAGFASNYLGCYSDNHGGRALANGGISWNNMSVEVWGQYCATTQNVIGGIGYQYYGLEYTSQCFCGNQLGGNNSFLTPFTTPSGGANALSLYNNTGYNPPANKPSVGKFQSQTCLKDPTIGGGRALQPGVLRNNNMTVEMCIKYCLGNYYNYAGIEYGVECYCGNQILASTGAVIQACPATTQKLCPGNPTVSSLPIGSVVFTY</sequence>
<dbReference type="Proteomes" id="UP001274830">
    <property type="component" value="Unassembled WGS sequence"/>
</dbReference>
<dbReference type="SMART" id="SM00321">
    <property type="entry name" value="WSC"/>
    <property type="match status" value="3"/>
</dbReference>
<dbReference type="AlphaFoldDB" id="A0AAE1C3C6"/>
<name>A0AAE1C3C6_9PEZI</name>
<gene>
    <name evidence="3" type="ORF">LTR78_003761</name>
</gene>
<evidence type="ECO:0000313" key="3">
    <source>
        <dbReference type="EMBL" id="KAK3676485.1"/>
    </source>
</evidence>
<accession>A0AAE1C3C6</accession>
<feature type="domain" description="WSC" evidence="2">
    <location>
        <begin position="618"/>
        <end position="714"/>
    </location>
</feature>
<reference evidence="3" key="1">
    <citation type="submission" date="2023-07" db="EMBL/GenBank/DDBJ databases">
        <title>Black Yeasts Isolated from many extreme environments.</title>
        <authorList>
            <person name="Coleine C."/>
            <person name="Stajich J.E."/>
            <person name="Selbmann L."/>
        </authorList>
    </citation>
    <scope>NUCLEOTIDE SEQUENCE</scope>
    <source>
        <strain evidence="3">CCFEE 5485</strain>
    </source>
</reference>
<feature type="domain" description="WSC" evidence="2">
    <location>
        <begin position="383"/>
        <end position="488"/>
    </location>
</feature>
<dbReference type="Pfam" id="PF09362">
    <property type="entry name" value="DUF1996"/>
    <property type="match status" value="1"/>
</dbReference>
<feature type="chain" id="PRO_5042198759" description="WSC domain-containing protein" evidence="1">
    <location>
        <begin position="21"/>
        <end position="714"/>
    </location>
</feature>
<dbReference type="PANTHER" id="PTHR43662">
    <property type="match status" value="1"/>
</dbReference>
<feature type="signal peptide" evidence="1">
    <location>
        <begin position="1"/>
        <end position="20"/>
    </location>
</feature>
<dbReference type="PROSITE" id="PS51212">
    <property type="entry name" value="WSC"/>
    <property type="match status" value="2"/>
</dbReference>
<keyword evidence="4" id="KW-1185">Reference proteome</keyword>
<dbReference type="Pfam" id="PF01822">
    <property type="entry name" value="WSC"/>
    <property type="match status" value="3"/>
</dbReference>
<organism evidence="3 4">
    <name type="scientific">Recurvomyces mirabilis</name>
    <dbReference type="NCBI Taxonomy" id="574656"/>
    <lineage>
        <taxon>Eukaryota</taxon>
        <taxon>Fungi</taxon>
        <taxon>Dikarya</taxon>
        <taxon>Ascomycota</taxon>
        <taxon>Pezizomycotina</taxon>
        <taxon>Dothideomycetes</taxon>
        <taxon>Dothideomycetidae</taxon>
        <taxon>Mycosphaerellales</taxon>
        <taxon>Teratosphaeriaceae</taxon>
        <taxon>Recurvomyces</taxon>
    </lineage>
</organism>
<comment type="caution">
    <text evidence="3">The sequence shown here is derived from an EMBL/GenBank/DDBJ whole genome shotgun (WGS) entry which is preliminary data.</text>
</comment>
<protein>
    <recommendedName>
        <fullName evidence="2">WSC domain-containing protein</fullName>
    </recommendedName>
</protein>
<evidence type="ECO:0000313" key="4">
    <source>
        <dbReference type="Proteomes" id="UP001274830"/>
    </source>
</evidence>
<evidence type="ECO:0000259" key="2">
    <source>
        <dbReference type="PROSITE" id="PS51212"/>
    </source>
</evidence>
<dbReference type="InterPro" id="IPR018535">
    <property type="entry name" value="DUF1996"/>
</dbReference>
<dbReference type="PANTHER" id="PTHR43662:SF3">
    <property type="entry name" value="DOMAIN PROTEIN, PUTATIVE (AFU_ORTHOLOGUE AFUA_6G11970)-RELATED"/>
    <property type="match status" value="1"/>
</dbReference>
<evidence type="ECO:0000256" key="1">
    <source>
        <dbReference type="SAM" id="SignalP"/>
    </source>
</evidence>
<dbReference type="InterPro" id="IPR002889">
    <property type="entry name" value="WSC_carb-bd"/>
</dbReference>
<keyword evidence="1" id="KW-0732">Signal</keyword>